<sequence>MASRFSCRASEKSNSFPRRYTRIHKCLTKDSISGYLCSRKRDLIAVCQRVNVSWLYSPSSLSASPKLYVIFPQSFSLKKFNPTGPSLEQKLLERLEIARLAECSELKSKVDECQKFVAMGIRRWSTASFLSRRFLMIPCSFSRRFSWSMRINLLESLTE</sequence>
<dbReference type="GeneID" id="43639003"/>
<proteinExistence type="predicted"/>
<dbReference type="Proteomes" id="UP000325672">
    <property type="component" value="Unassembled WGS sequence"/>
</dbReference>
<gene>
    <name evidence="1" type="ORF">BDV38DRAFT_249102</name>
</gene>
<evidence type="ECO:0000313" key="2">
    <source>
        <dbReference type="Proteomes" id="UP000325672"/>
    </source>
</evidence>
<keyword evidence="2" id="KW-1185">Reference proteome</keyword>
<evidence type="ECO:0000313" key="1">
    <source>
        <dbReference type="EMBL" id="KAE8136763.1"/>
    </source>
</evidence>
<protein>
    <submittedName>
        <fullName evidence="1">Uncharacterized protein</fullName>
    </submittedName>
</protein>
<reference evidence="1 2" key="1">
    <citation type="submission" date="2019-04" db="EMBL/GenBank/DDBJ databases">
        <title>Friends and foes A comparative genomics study of 23 Aspergillus species from section Flavi.</title>
        <authorList>
            <consortium name="DOE Joint Genome Institute"/>
            <person name="Kjaerbolling I."/>
            <person name="Vesth T."/>
            <person name="Frisvad J.C."/>
            <person name="Nybo J.L."/>
            <person name="Theobald S."/>
            <person name="Kildgaard S."/>
            <person name="Isbrandt T."/>
            <person name="Kuo A."/>
            <person name="Sato A."/>
            <person name="Lyhne E.K."/>
            <person name="Kogle M.E."/>
            <person name="Wiebenga A."/>
            <person name="Kun R.S."/>
            <person name="Lubbers R.J."/>
            <person name="Makela M.R."/>
            <person name="Barry K."/>
            <person name="Chovatia M."/>
            <person name="Clum A."/>
            <person name="Daum C."/>
            <person name="Haridas S."/>
            <person name="He G."/>
            <person name="LaButti K."/>
            <person name="Lipzen A."/>
            <person name="Mondo S."/>
            <person name="Riley R."/>
            <person name="Salamov A."/>
            <person name="Simmons B.A."/>
            <person name="Magnuson J.K."/>
            <person name="Henrissat B."/>
            <person name="Mortensen U.H."/>
            <person name="Larsen T.O."/>
            <person name="Devries R.P."/>
            <person name="Grigoriev I.V."/>
            <person name="Machida M."/>
            <person name="Baker S.E."/>
            <person name="Andersen M.R."/>
        </authorList>
    </citation>
    <scope>NUCLEOTIDE SEQUENCE [LARGE SCALE GENOMIC DNA]</scope>
    <source>
        <strain evidence="1 2">CBS 117625</strain>
    </source>
</reference>
<dbReference type="RefSeq" id="XP_031912826.1">
    <property type="nucleotide sequence ID" value="XM_032054793.1"/>
</dbReference>
<dbReference type="AlphaFoldDB" id="A0A5N6STP3"/>
<name>A0A5N6STP3_ASPPS</name>
<accession>A0A5N6STP3</accession>
<dbReference type="EMBL" id="ML743582">
    <property type="protein sequence ID" value="KAE8136763.1"/>
    <property type="molecule type" value="Genomic_DNA"/>
</dbReference>
<organism evidence="1 2">
    <name type="scientific">Aspergillus pseudotamarii</name>
    <dbReference type="NCBI Taxonomy" id="132259"/>
    <lineage>
        <taxon>Eukaryota</taxon>
        <taxon>Fungi</taxon>
        <taxon>Dikarya</taxon>
        <taxon>Ascomycota</taxon>
        <taxon>Pezizomycotina</taxon>
        <taxon>Eurotiomycetes</taxon>
        <taxon>Eurotiomycetidae</taxon>
        <taxon>Eurotiales</taxon>
        <taxon>Aspergillaceae</taxon>
        <taxon>Aspergillus</taxon>
        <taxon>Aspergillus subgen. Circumdati</taxon>
    </lineage>
</organism>